<proteinExistence type="predicted"/>
<accession>A0A0H5PZ97</accession>
<organism evidence="1">
    <name type="scientific">uncultured prokaryote</name>
    <dbReference type="NCBI Taxonomy" id="198431"/>
    <lineage>
        <taxon>unclassified sequences</taxon>
        <taxon>environmental samples</taxon>
    </lineage>
</organism>
<geneLocation type="plasmid" evidence="1">
    <name>pRGRH0268</name>
</geneLocation>
<name>A0A0H5PZ97_9ZZZZ</name>
<reference evidence="1" key="1">
    <citation type="submission" date="2015-06" db="EMBL/GenBank/DDBJ databases">
        <authorList>
            <person name="Joergensen T."/>
        </authorList>
    </citation>
    <scope>NUCLEOTIDE SEQUENCE</scope>
    <source>
        <plasmid evidence="1">pRGRH0268</plasmid>
    </source>
</reference>
<evidence type="ECO:0000313" key="1">
    <source>
        <dbReference type="EMBL" id="CRY94499.1"/>
    </source>
</evidence>
<protein>
    <submittedName>
        <fullName evidence="1">Uncharacterized protein</fullName>
    </submittedName>
</protein>
<reference evidence="1" key="2">
    <citation type="submission" date="2015-07" db="EMBL/GenBank/DDBJ databases">
        <title>Plasmids, circular viruses and viroids from rat gut.</title>
        <authorList>
            <person name="Jorgensen T.J."/>
            <person name="Hansen M.A."/>
            <person name="Xu Z."/>
            <person name="Tabak M.A."/>
            <person name="Sorensen S.J."/>
            <person name="Hansen L.H."/>
        </authorList>
    </citation>
    <scope>NUCLEOTIDE SEQUENCE</scope>
    <source>
        <plasmid evidence="1">pRGRH0268</plasmid>
    </source>
</reference>
<dbReference type="EMBL" id="LN852940">
    <property type="protein sequence ID" value="CRY94499.1"/>
    <property type="molecule type" value="Genomic_DNA"/>
</dbReference>
<dbReference type="AlphaFoldDB" id="A0A0H5PZ97"/>
<keyword evidence="1" id="KW-0614">Plasmid</keyword>
<sequence length="66" mass="7453">MDQISGQFLQHSRLHSHRLIGVHDTVSLTSIFTKVTDAGSMVYFPIHKGYYGEPYTIQGYQACIAH</sequence>